<dbReference type="EMBL" id="GG745363">
    <property type="protein sequence ID" value="KNE69936.1"/>
    <property type="molecule type" value="Genomic_DNA"/>
</dbReference>
<dbReference type="Gene3D" id="3.30.870.10">
    <property type="entry name" value="Endonuclease Chain A"/>
    <property type="match status" value="2"/>
</dbReference>
<evidence type="ECO:0000256" key="7">
    <source>
        <dbReference type="ARBA" id="ARBA00023209"/>
    </source>
</evidence>
<keyword evidence="7 10" id="KW-0594">Phospholipid biosynthesis</keyword>
<reference evidence="12 13" key="1">
    <citation type="submission" date="2009-11" db="EMBL/GenBank/DDBJ databases">
        <title>Annotation of Allomyces macrogynus ATCC 38327.</title>
        <authorList>
            <consortium name="The Broad Institute Genome Sequencing Platform"/>
            <person name="Russ C."/>
            <person name="Cuomo C."/>
            <person name="Burger G."/>
            <person name="Gray M.W."/>
            <person name="Holland P.W.H."/>
            <person name="King N."/>
            <person name="Lang F.B.F."/>
            <person name="Roger A.J."/>
            <person name="Ruiz-Trillo I."/>
            <person name="Young S.K."/>
            <person name="Zeng Q."/>
            <person name="Gargeya S."/>
            <person name="Fitzgerald M."/>
            <person name="Haas B."/>
            <person name="Abouelleil A."/>
            <person name="Alvarado L."/>
            <person name="Arachchi H.M."/>
            <person name="Berlin A."/>
            <person name="Chapman S.B."/>
            <person name="Gearin G."/>
            <person name="Goldberg J."/>
            <person name="Griggs A."/>
            <person name="Gujja S."/>
            <person name="Hansen M."/>
            <person name="Heiman D."/>
            <person name="Howarth C."/>
            <person name="Larimer J."/>
            <person name="Lui A."/>
            <person name="MacDonald P.J.P."/>
            <person name="McCowen C."/>
            <person name="Montmayeur A."/>
            <person name="Murphy C."/>
            <person name="Neiman D."/>
            <person name="Pearson M."/>
            <person name="Priest M."/>
            <person name="Roberts A."/>
            <person name="Saif S."/>
            <person name="Shea T."/>
            <person name="Sisk P."/>
            <person name="Stolte C."/>
            <person name="Sykes S."/>
            <person name="Wortman J."/>
            <person name="Nusbaum C."/>
            <person name="Birren B."/>
        </authorList>
    </citation>
    <scope>NUCLEOTIDE SEQUENCE [LARGE SCALE GENOMIC DNA]</scope>
    <source>
        <strain evidence="12 13">ATCC 38327</strain>
    </source>
</reference>
<evidence type="ECO:0000256" key="8">
    <source>
        <dbReference type="ARBA" id="ARBA00023264"/>
    </source>
</evidence>
<dbReference type="InterPro" id="IPR001736">
    <property type="entry name" value="PLipase_D/transphosphatidylase"/>
</dbReference>
<dbReference type="EC" id="2.7.8.5" evidence="10"/>
<evidence type="ECO:0000313" key="12">
    <source>
        <dbReference type="EMBL" id="KNE69936.1"/>
    </source>
</evidence>
<sequence>MAAHRLSETARLLAQLVTHHARGQSGWPTSASVSAAAPTLSAPTPAAAAALAKNDAAAPSPWSKLGYMVDGDQVQVLTSPAGFYEQLKANIRNARRHIVLSALYIGPQEHDLIQTIHDSLLTNPSTKCTILIDYLRGTRGASSNSVTALAPLISAFPDRVHIALYHTPELTGWKKRLIPPRFNETIGLLHFKLFATDDQLIISGANLSHDYFTNRQDRYMQIADARVARHYARVVEAVADVSFRVRVAEKKEGEGYELVAPTPYSPVDAPREYKRHAQARLAPALIVESGEVVEKGAKDTLIVPAVQASPLGVYQEHDLMAGVWSGLKQAADAQGEKSDWNVYFTSGYFNMTPATMNTVLGLNRPVHVLTASPQANGFFGSKGVSKYIPDAYTWLESRFLARVRGAAQPIVLAEYARPGWTFHPKGLWISPVTSRLPWLTVIGSSNFGHRSMHRDVEAQAIVVTTNKQLQEKLRDEVNGLWAPSQVVEEKDLEARQVHWLTKVVAYVTQNMF</sequence>
<name>A0A0L0T5E8_ALLM3</name>
<comment type="similarity">
    <text evidence="2 10">Belongs to the CDP-alcohol phosphatidyltransferase class-II family.</text>
</comment>
<keyword evidence="13" id="KW-1185">Reference proteome</keyword>
<keyword evidence="4 10" id="KW-0808">Transferase</keyword>
<evidence type="ECO:0000313" key="13">
    <source>
        <dbReference type="Proteomes" id="UP000054350"/>
    </source>
</evidence>
<comment type="catalytic activity">
    <reaction evidence="9 10">
        <text>a CDP-1,2-diacyl-sn-glycerol + sn-glycerol 3-phosphate = a 1,2-diacyl-sn-glycero-3-phospho-(1'-sn-glycero-3'-phosphate) + CMP + H(+)</text>
        <dbReference type="Rhea" id="RHEA:12593"/>
        <dbReference type="ChEBI" id="CHEBI:15378"/>
        <dbReference type="ChEBI" id="CHEBI:57597"/>
        <dbReference type="ChEBI" id="CHEBI:58332"/>
        <dbReference type="ChEBI" id="CHEBI:60110"/>
        <dbReference type="ChEBI" id="CHEBI:60377"/>
        <dbReference type="EC" id="2.7.8.5"/>
    </reaction>
</comment>
<reference evidence="13" key="2">
    <citation type="submission" date="2009-11" db="EMBL/GenBank/DDBJ databases">
        <title>The Genome Sequence of Allomyces macrogynus strain ATCC 38327.</title>
        <authorList>
            <consortium name="The Broad Institute Genome Sequencing Platform"/>
            <person name="Russ C."/>
            <person name="Cuomo C."/>
            <person name="Shea T."/>
            <person name="Young S.K."/>
            <person name="Zeng Q."/>
            <person name="Koehrsen M."/>
            <person name="Haas B."/>
            <person name="Borodovsky M."/>
            <person name="Guigo R."/>
            <person name="Alvarado L."/>
            <person name="Berlin A."/>
            <person name="Borenstein D."/>
            <person name="Chen Z."/>
            <person name="Engels R."/>
            <person name="Freedman E."/>
            <person name="Gellesch M."/>
            <person name="Goldberg J."/>
            <person name="Griggs A."/>
            <person name="Gujja S."/>
            <person name="Heiman D."/>
            <person name="Hepburn T."/>
            <person name="Howarth C."/>
            <person name="Jen D."/>
            <person name="Larson L."/>
            <person name="Lewis B."/>
            <person name="Mehta T."/>
            <person name="Park D."/>
            <person name="Pearson M."/>
            <person name="Roberts A."/>
            <person name="Saif S."/>
            <person name="Shenoy N."/>
            <person name="Sisk P."/>
            <person name="Stolte C."/>
            <person name="Sykes S."/>
            <person name="Walk T."/>
            <person name="White J."/>
            <person name="Yandava C."/>
            <person name="Burger G."/>
            <person name="Gray M.W."/>
            <person name="Holland P.W.H."/>
            <person name="King N."/>
            <person name="Lang F.B.F."/>
            <person name="Roger A.J."/>
            <person name="Ruiz-Trillo I."/>
            <person name="Lander E."/>
            <person name="Nusbaum C."/>
        </authorList>
    </citation>
    <scope>NUCLEOTIDE SEQUENCE [LARGE SCALE GENOMIC DNA]</scope>
    <source>
        <strain evidence="13">ATCC 38327</strain>
    </source>
</reference>
<comment type="pathway">
    <text evidence="1 10">Phospholipid metabolism; phosphatidylglycerol biosynthesis; phosphatidylglycerol from CDP-diacylglycerol: step 1/2.</text>
</comment>
<dbReference type="eggNOG" id="KOG3964">
    <property type="taxonomic scope" value="Eukaryota"/>
</dbReference>
<protein>
    <recommendedName>
        <fullName evidence="10">CDP-diacylglycerol--glycerol-3-phosphate 3-phosphatidyltransferase</fullName>
        <ecNumber evidence="10">2.7.8.5</ecNumber>
    </recommendedName>
</protein>
<dbReference type="GO" id="GO:0005739">
    <property type="term" value="C:mitochondrion"/>
    <property type="evidence" value="ECO:0007669"/>
    <property type="project" value="UniProtKB-SubCell"/>
</dbReference>
<evidence type="ECO:0000256" key="2">
    <source>
        <dbReference type="ARBA" id="ARBA00010682"/>
    </source>
</evidence>
<dbReference type="GO" id="GO:0032049">
    <property type="term" value="P:cardiolipin biosynthetic process"/>
    <property type="evidence" value="ECO:0007669"/>
    <property type="project" value="InterPro"/>
</dbReference>
<dbReference type="PANTHER" id="PTHR12586">
    <property type="entry name" value="CDP-DIACYLGLYCEROL--SERINE O-PHOSPHATIDYLTRANSFERASE"/>
    <property type="match status" value="1"/>
</dbReference>
<evidence type="ECO:0000256" key="9">
    <source>
        <dbReference type="ARBA" id="ARBA00048586"/>
    </source>
</evidence>
<evidence type="ECO:0000256" key="3">
    <source>
        <dbReference type="ARBA" id="ARBA00022516"/>
    </source>
</evidence>
<dbReference type="STRING" id="578462.A0A0L0T5E8"/>
<dbReference type="Proteomes" id="UP000054350">
    <property type="component" value="Unassembled WGS sequence"/>
</dbReference>
<evidence type="ECO:0000259" key="11">
    <source>
        <dbReference type="PROSITE" id="PS50035"/>
    </source>
</evidence>
<organism evidence="12 13">
    <name type="scientific">Allomyces macrogynus (strain ATCC 38327)</name>
    <name type="common">Allomyces javanicus var. macrogynus</name>
    <dbReference type="NCBI Taxonomy" id="578462"/>
    <lineage>
        <taxon>Eukaryota</taxon>
        <taxon>Fungi</taxon>
        <taxon>Fungi incertae sedis</taxon>
        <taxon>Blastocladiomycota</taxon>
        <taxon>Blastocladiomycetes</taxon>
        <taxon>Blastocladiales</taxon>
        <taxon>Blastocladiaceae</taxon>
        <taxon>Allomyces</taxon>
    </lineage>
</organism>
<proteinExistence type="inferred from homology"/>
<evidence type="ECO:0000256" key="6">
    <source>
        <dbReference type="ARBA" id="ARBA00023098"/>
    </source>
</evidence>
<dbReference type="GO" id="GO:0005524">
    <property type="term" value="F:ATP binding"/>
    <property type="evidence" value="ECO:0007669"/>
    <property type="project" value="UniProtKB-KW"/>
</dbReference>
<dbReference type="GO" id="GO:0008444">
    <property type="term" value="F:CDP-diacylglycerol-glycerol-3-phosphate 3-phosphatidyltransferase activity"/>
    <property type="evidence" value="ECO:0007669"/>
    <property type="project" value="UniProtKB-EC"/>
</dbReference>
<keyword evidence="5" id="KW-0677">Repeat</keyword>
<evidence type="ECO:0000256" key="10">
    <source>
        <dbReference type="RuleBase" id="RU365024"/>
    </source>
</evidence>
<dbReference type="PIRSF" id="PIRSF000850">
    <property type="entry name" value="Phospholipase_D_PSS"/>
    <property type="match status" value="1"/>
</dbReference>
<comment type="function">
    <text evidence="10">Functions in the biosynthesis of the anionic phospholipids phosphatidylglycerol and cardiolipin.</text>
</comment>
<keyword evidence="6 10" id="KW-0443">Lipid metabolism</keyword>
<dbReference type="AlphaFoldDB" id="A0A0L0T5E8"/>
<evidence type="ECO:0000256" key="5">
    <source>
        <dbReference type="ARBA" id="ARBA00022737"/>
    </source>
</evidence>
<evidence type="ECO:0000256" key="1">
    <source>
        <dbReference type="ARBA" id="ARBA00005042"/>
    </source>
</evidence>
<keyword evidence="10" id="KW-0067">ATP-binding</keyword>
<keyword evidence="10" id="KW-0496">Mitochondrion</keyword>
<evidence type="ECO:0000256" key="4">
    <source>
        <dbReference type="ARBA" id="ARBA00022679"/>
    </source>
</evidence>
<dbReference type="OrthoDB" id="10250191at2759"/>
<dbReference type="PROSITE" id="PS50035">
    <property type="entry name" value="PLD"/>
    <property type="match status" value="1"/>
</dbReference>
<gene>
    <name evidence="12" type="ORF">AMAG_14781</name>
</gene>
<keyword evidence="8 10" id="KW-1208">Phospholipid metabolism</keyword>
<feature type="domain" description="PLD phosphodiesterase" evidence="11">
    <location>
        <begin position="185"/>
        <end position="211"/>
    </location>
</feature>
<dbReference type="CDD" id="cd09137">
    <property type="entry name" value="PLDc_PGS1_euk_2"/>
    <property type="match status" value="1"/>
</dbReference>
<dbReference type="SUPFAM" id="SSF56024">
    <property type="entry name" value="Phospholipase D/nuclease"/>
    <property type="match status" value="1"/>
</dbReference>
<dbReference type="OMA" id="WLWDARY"/>
<keyword evidence="10" id="KW-0547">Nucleotide-binding</keyword>
<dbReference type="UniPathway" id="UPA00084">
    <property type="reaction ID" value="UER00503"/>
</dbReference>
<comment type="subcellular location">
    <subcellularLocation>
        <location evidence="10">Mitochondrion</location>
    </subcellularLocation>
</comment>
<keyword evidence="3 10" id="KW-0444">Lipid biosynthesis</keyword>
<dbReference type="InterPro" id="IPR016270">
    <property type="entry name" value="PGS1"/>
</dbReference>
<dbReference type="VEuPathDB" id="FungiDB:AMAG_14781"/>
<accession>A0A0L0T5E8</accession>
<dbReference type="PANTHER" id="PTHR12586:SF1">
    <property type="entry name" value="CDP-DIACYLGLYCEROL--GLYCEROL-3-PHOSPHATE 3-PHOSPHATIDYLTRANSFERASE, MITOCHONDRIAL"/>
    <property type="match status" value="1"/>
</dbReference>
<dbReference type="CDD" id="cd09135">
    <property type="entry name" value="PLDc_PGS1_euk_1"/>
    <property type="match status" value="1"/>
</dbReference>